<evidence type="ECO:0000259" key="21">
    <source>
        <dbReference type="PROSITE" id="PS51294"/>
    </source>
</evidence>
<accession>A0AAV2ZZY6</accession>
<comment type="subcellular location">
    <subcellularLocation>
        <location evidence="2">Chromosome</location>
        <location evidence="2">Telomere</location>
    </subcellularLocation>
    <subcellularLocation>
        <location evidence="1">Cytoplasm</location>
        <location evidence="1">Cytoskeleton</location>
        <location evidence="1">Spindle</location>
    </subcellularLocation>
    <subcellularLocation>
        <location evidence="18">Nucleus</location>
    </subcellularLocation>
</comment>
<keyword evidence="8" id="KW-0013">ADP-ribosylation</keyword>
<dbReference type="GO" id="GO:0003691">
    <property type="term" value="F:double-stranded telomeric DNA binding"/>
    <property type="evidence" value="ECO:0007669"/>
    <property type="project" value="UniProtKB-UniRule"/>
</dbReference>
<keyword evidence="4" id="KW-0963">Cytoplasm</keyword>
<keyword evidence="5" id="KW-1017">Isopeptide bond</keyword>
<dbReference type="SUPFAM" id="SSF46689">
    <property type="entry name" value="Homeodomain-like"/>
    <property type="match status" value="1"/>
</dbReference>
<name>A0AAV2ZZY6_PYXAD</name>
<organism evidence="22 23">
    <name type="scientific">Pyxicephalus adspersus</name>
    <name type="common">African bullfrog</name>
    <dbReference type="NCBI Taxonomy" id="30357"/>
    <lineage>
        <taxon>Eukaryota</taxon>
        <taxon>Metazoa</taxon>
        <taxon>Chordata</taxon>
        <taxon>Craniata</taxon>
        <taxon>Vertebrata</taxon>
        <taxon>Euteleostomi</taxon>
        <taxon>Amphibia</taxon>
        <taxon>Batrachia</taxon>
        <taxon>Anura</taxon>
        <taxon>Neobatrachia</taxon>
        <taxon>Ranoidea</taxon>
        <taxon>Pyxicephalidae</taxon>
        <taxon>Pyxicephalinae</taxon>
        <taxon>Pyxicephalus</taxon>
    </lineage>
</organism>
<dbReference type="GO" id="GO:0005819">
    <property type="term" value="C:spindle"/>
    <property type="evidence" value="ECO:0007669"/>
    <property type="project" value="UniProtKB-SubCell"/>
</dbReference>
<comment type="caution">
    <text evidence="22">The sequence shown here is derived from an EMBL/GenBank/DDBJ whole genome shotgun (WGS) entry which is preliminary data.</text>
</comment>
<keyword evidence="12" id="KW-0007">Acetylation</keyword>
<evidence type="ECO:0000256" key="2">
    <source>
        <dbReference type="ARBA" id="ARBA00004574"/>
    </source>
</evidence>
<dbReference type="EMBL" id="DYDO01000005">
    <property type="protein sequence ID" value="DBA24209.1"/>
    <property type="molecule type" value="Genomic_DNA"/>
</dbReference>
<dbReference type="GO" id="GO:0007004">
    <property type="term" value="P:telomere maintenance via telomerase"/>
    <property type="evidence" value="ECO:0007669"/>
    <property type="project" value="TreeGrafter"/>
</dbReference>
<evidence type="ECO:0000259" key="20">
    <source>
        <dbReference type="PROSITE" id="PS50090"/>
    </source>
</evidence>
<keyword evidence="15 18" id="KW-0539">Nucleus</keyword>
<evidence type="ECO:0000256" key="6">
    <source>
        <dbReference type="ARBA" id="ARBA00022553"/>
    </source>
</evidence>
<keyword evidence="11 18" id="KW-0779">Telomere</keyword>
<evidence type="ECO:0000256" key="14">
    <source>
        <dbReference type="ARBA" id="ARBA00023212"/>
    </source>
</evidence>
<feature type="region of interest" description="Disordered" evidence="19">
    <location>
        <begin position="222"/>
        <end position="261"/>
    </location>
</feature>
<keyword evidence="7" id="KW-0132">Cell division</keyword>
<dbReference type="GO" id="GO:0008301">
    <property type="term" value="F:DNA binding, bending"/>
    <property type="evidence" value="ECO:0007669"/>
    <property type="project" value="TreeGrafter"/>
</dbReference>
<dbReference type="InterPro" id="IPR009057">
    <property type="entry name" value="Homeodomain-like_sf"/>
</dbReference>
<evidence type="ECO:0000256" key="13">
    <source>
        <dbReference type="ARBA" id="ARBA00023125"/>
    </source>
</evidence>
<dbReference type="PANTHER" id="PTHR46734">
    <property type="entry name" value="TELOMERIC REPEAT-BINDING FACTOR 1 TERF1"/>
    <property type="match status" value="1"/>
</dbReference>
<gene>
    <name evidence="22" type="ORF">GDO54_011900</name>
</gene>
<dbReference type="GO" id="GO:0008017">
    <property type="term" value="F:microtubule binding"/>
    <property type="evidence" value="ECO:0007669"/>
    <property type="project" value="TreeGrafter"/>
</dbReference>
<dbReference type="InterPro" id="IPR017357">
    <property type="entry name" value="TERF1/2"/>
</dbReference>
<dbReference type="AlphaFoldDB" id="A0AAV2ZZY6"/>
<keyword evidence="16 18" id="KW-0131">Cell cycle</keyword>
<comment type="function">
    <text evidence="17">Binds the telomeric double-stranded 5'-TTAGGG-3' repeat and negatively regulates telomere length. Involved in the regulation of the mitotic spindle. Component of the shelterin complex (telosome) that is involved in the regulation of telomere length and protection. Shelterin associates with arrays of double-stranded 5'-TTAGGG-3' repeats added by telomerase and protects chromosome ends; without its protective activity, telomeres are no longer hidden from the DNA damage surveillance and chromosome ends are inappropriately processed by DNA repair pathways.</text>
</comment>
<dbReference type="Proteomes" id="UP001181693">
    <property type="component" value="Unassembled WGS sequence"/>
</dbReference>
<dbReference type="InterPro" id="IPR052450">
    <property type="entry name" value="TRBD-Containing_Protein"/>
</dbReference>
<keyword evidence="23" id="KW-1185">Reference proteome</keyword>
<comment type="subunit">
    <text evidence="18">Homodimer.</text>
</comment>
<evidence type="ECO:0000256" key="5">
    <source>
        <dbReference type="ARBA" id="ARBA00022499"/>
    </source>
</evidence>
<keyword evidence="3" id="KW-0158">Chromosome</keyword>
<dbReference type="Gene3D" id="1.25.40.210">
    <property type="entry name" value="Telomere repeat-binding factor, dimerisation domain"/>
    <property type="match status" value="1"/>
</dbReference>
<dbReference type="GO" id="GO:0071532">
    <property type="term" value="F:ankyrin repeat binding"/>
    <property type="evidence" value="ECO:0007669"/>
    <property type="project" value="TreeGrafter"/>
</dbReference>
<proteinExistence type="predicted"/>
<dbReference type="GO" id="GO:0098505">
    <property type="term" value="F:G-rich strand telomeric DNA binding"/>
    <property type="evidence" value="ECO:0007669"/>
    <property type="project" value="TreeGrafter"/>
</dbReference>
<dbReference type="Pfam" id="PF00249">
    <property type="entry name" value="Myb_DNA-binding"/>
    <property type="match status" value="1"/>
</dbReference>
<keyword evidence="10" id="KW-0832">Ubl conjugation</keyword>
<protein>
    <recommendedName>
        <fullName evidence="18">Telomeric repeat-binding factor</fullName>
    </recommendedName>
</protein>
<sequence length="405" mass="46902">MTDSGSMEEEAVGEARFDEVADVATGWVFDYTFTCLCHYFMAGDKAEEFQRTCKTMEVLLEGMPTLDSEKMKAVSIAQFLTRVQQGKHLDYQFEADEKLTPLETAAMVLHEFEEEENLKNLQEEIKTLVKVQAVAVCMEKGKFKMASEVLDRQFDESEDSKYLRMKLVMVIGKKDPYHEFLENFSYNKMLMKIKSYISLSLERRPPVFLIQAATKVVEAKAKSSHDAKTEEDQECNGQSRKSLEKEDKNSYGECDHAYQQKNSVELQEYEEGADDLTEKELQTGDKTTERLQRRLFSLEPGTPWHPDKPVLTSRILQKPIPQKRSTDNQENVLPTKQEKPSGFGTSKKRQPWTWKEDDLLKKGVKKYGVGNWHKILSSYEFNNRTGVMLKDRWRTMKKLNMVDDV</sequence>
<dbReference type="GO" id="GO:0005654">
    <property type="term" value="C:nucleoplasm"/>
    <property type="evidence" value="ECO:0007669"/>
    <property type="project" value="UniProtKB-ARBA"/>
</dbReference>
<evidence type="ECO:0000256" key="19">
    <source>
        <dbReference type="SAM" id="MobiDB-lite"/>
    </source>
</evidence>
<dbReference type="PROSITE" id="PS51294">
    <property type="entry name" value="HTH_MYB"/>
    <property type="match status" value="1"/>
</dbReference>
<feature type="domain" description="Myb-like" evidence="20">
    <location>
        <begin position="344"/>
        <end position="397"/>
    </location>
</feature>
<dbReference type="PANTHER" id="PTHR46734:SF1">
    <property type="entry name" value="TELOMERIC REPEAT-BINDING FACTOR 1"/>
    <property type="match status" value="1"/>
</dbReference>
<feature type="compositionally biased region" description="Basic and acidic residues" evidence="19">
    <location>
        <begin position="241"/>
        <end position="258"/>
    </location>
</feature>
<evidence type="ECO:0000256" key="11">
    <source>
        <dbReference type="ARBA" id="ARBA00022895"/>
    </source>
</evidence>
<reference evidence="22" key="1">
    <citation type="thesis" date="2020" institute="ProQuest LLC" country="789 East Eisenhower Parkway, Ann Arbor, MI, USA">
        <title>Comparative Genomics and Chromosome Evolution.</title>
        <authorList>
            <person name="Mudd A.B."/>
        </authorList>
    </citation>
    <scope>NUCLEOTIDE SEQUENCE</scope>
    <source>
        <strain evidence="22">1538</strain>
        <tissue evidence="22">Blood</tissue>
    </source>
</reference>
<feature type="domain" description="HTH myb-type" evidence="21">
    <location>
        <begin position="344"/>
        <end position="401"/>
    </location>
</feature>
<evidence type="ECO:0000256" key="7">
    <source>
        <dbReference type="ARBA" id="ARBA00022618"/>
    </source>
</evidence>
<dbReference type="SMART" id="SM00717">
    <property type="entry name" value="SANT"/>
    <property type="match status" value="1"/>
</dbReference>
<evidence type="ECO:0000313" key="23">
    <source>
        <dbReference type="Proteomes" id="UP001181693"/>
    </source>
</evidence>
<dbReference type="CDD" id="cd11660">
    <property type="entry name" value="SANT_TRF"/>
    <property type="match status" value="1"/>
</dbReference>
<dbReference type="InterPro" id="IPR036507">
    <property type="entry name" value="Telomere_rpt-bd_fac_dimer_sf"/>
</dbReference>
<keyword evidence="14" id="KW-0206">Cytoskeleton</keyword>
<dbReference type="GO" id="GO:0008156">
    <property type="term" value="P:negative regulation of DNA replication"/>
    <property type="evidence" value="ECO:0007669"/>
    <property type="project" value="TreeGrafter"/>
</dbReference>
<evidence type="ECO:0000256" key="9">
    <source>
        <dbReference type="ARBA" id="ARBA00022776"/>
    </source>
</evidence>
<dbReference type="InterPro" id="IPR013867">
    <property type="entry name" value="Telomere_rpt-bd_fac_dimer_dom"/>
</dbReference>
<evidence type="ECO:0000256" key="4">
    <source>
        <dbReference type="ARBA" id="ARBA00022490"/>
    </source>
</evidence>
<evidence type="ECO:0000256" key="17">
    <source>
        <dbReference type="ARBA" id="ARBA00055936"/>
    </source>
</evidence>
<dbReference type="Gene3D" id="1.10.10.60">
    <property type="entry name" value="Homeodomain-like"/>
    <property type="match status" value="1"/>
</dbReference>
<keyword evidence="6" id="KW-0597">Phosphoprotein</keyword>
<evidence type="ECO:0000256" key="16">
    <source>
        <dbReference type="ARBA" id="ARBA00023306"/>
    </source>
</evidence>
<dbReference type="GO" id="GO:0042803">
    <property type="term" value="F:protein homodimerization activity"/>
    <property type="evidence" value="ECO:0007669"/>
    <property type="project" value="UniProtKB-UniRule"/>
</dbReference>
<evidence type="ECO:0000256" key="18">
    <source>
        <dbReference type="PIRNR" id="PIRNR038016"/>
    </source>
</evidence>
<evidence type="ECO:0000313" key="22">
    <source>
        <dbReference type="EMBL" id="DBA24209.1"/>
    </source>
</evidence>
<feature type="region of interest" description="Disordered" evidence="19">
    <location>
        <begin position="268"/>
        <end position="287"/>
    </location>
</feature>
<dbReference type="GO" id="GO:1905839">
    <property type="term" value="P:negative regulation of telomeric D-loop disassembly"/>
    <property type="evidence" value="ECO:0007669"/>
    <property type="project" value="TreeGrafter"/>
</dbReference>
<dbReference type="InterPro" id="IPR001005">
    <property type="entry name" value="SANT/Myb"/>
</dbReference>
<dbReference type="InterPro" id="IPR017930">
    <property type="entry name" value="Myb_dom"/>
</dbReference>
<evidence type="ECO:0000256" key="10">
    <source>
        <dbReference type="ARBA" id="ARBA00022843"/>
    </source>
</evidence>
<dbReference type="Pfam" id="PF08558">
    <property type="entry name" value="TRF"/>
    <property type="match status" value="1"/>
</dbReference>
<dbReference type="PROSITE" id="PS50090">
    <property type="entry name" value="MYB_LIKE"/>
    <property type="match status" value="1"/>
</dbReference>
<evidence type="ECO:0000256" key="8">
    <source>
        <dbReference type="ARBA" id="ARBA00022765"/>
    </source>
</evidence>
<feature type="compositionally biased region" description="Basic and acidic residues" evidence="19">
    <location>
        <begin position="276"/>
        <end position="287"/>
    </location>
</feature>
<evidence type="ECO:0000256" key="3">
    <source>
        <dbReference type="ARBA" id="ARBA00022454"/>
    </source>
</evidence>
<keyword evidence="9" id="KW-0498">Mitosis</keyword>
<keyword evidence="13 18" id="KW-0238">DNA-binding</keyword>
<dbReference type="SUPFAM" id="SSF63600">
    <property type="entry name" value="Telomeric repeat binding factor (TRF) dimerisation domain"/>
    <property type="match status" value="1"/>
</dbReference>
<evidence type="ECO:0000256" key="12">
    <source>
        <dbReference type="ARBA" id="ARBA00022990"/>
    </source>
</evidence>
<evidence type="ECO:0000256" key="15">
    <source>
        <dbReference type="ARBA" id="ARBA00023242"/>
    </source>
</evidence>
<evidence type="ECO:0000256" key="1">
    <source>
        <dbReference type="ARBA" id="ARBA00004186"/>
    </source>
</evidence>
<dbReference type="GO" id="GO:0003720">
    <property type="term" value="F:telomerase activity"/>
    <property type="evidence" value="ECO:0007669"/>
    <property type="project" value="TreeGrafter"/>
</dbReference>
<dbReference type="GO" id="GO:0000783">
    <property type="term" value="C:nuclear telomere cap complex"/>
    <property type="evidence" value="ECO:0007669"/>
    <property type="project" value="UniProtKB-ARBA"/>
</dbReference>
<feature type="region of interest" description="Disordered" evidence="19">
    <location>
        <begin position="320"/>
        <end position="350"/>
    </location>
</feature>
<dbReference type="PIRSF" id="PIRSF038016">
    <property type="entry name" value="Telomere_bd-1_Pin2"/>
    <property type="match status" value="1"/>
</dbReference>
<dbReference type="FunFam" id="1.25.40.210:FF:000001">
    <property type="entry name" value="Telomeric repeat-binding factor"/>
    <property type="match status" value="1"/>
</dbReference>
<dbReference type="FunFam" id="1.10.10.60:FF:000129">
    <property type="entry name" value="Telomeric repeat-binding factor 2"/>
    <property type="match status" value="1"/>
</dbReference>
<dbReference type="GO" id="GO:0051301">
    <property type="term" value="P:cell division"/>
    <property type="evidence" value="ECO:0007669"/>
    <property type="project" value="UniProtKB-KW"/>
</dbReference>